<name>A0A382Q4C4_9ZZZZ</name>
<dbReference type="AlphaFoldDB" id="A0A382Q4C4"/>
<protein>
    <submittedName>
        <fullName evidence="1">Uncharacterized protein</fullName>
    </submittedName>
</protein>
<organism evidence="1">
    <name type="scientific">marine metagenome</name>
    <dbReference type="NCBI Taxonomy" id="408172"/>
    <lineage>
        <taxon>unclassified sequences</taxon>
        <taxon>metagenomes</taxon>
        <taxon>ecological metagenomes</taxon>
    </lineage>
</organism>
<gene>
    <name evidence="1" type="ORF">METZ01_LOCUS333110</name>
</gene>
<feature type="non-terminal residue" evidence="1">
    <location>
        <position position="53"/>
    </location>
</feature>
<proteinExistence type="predicted"/>
<accession>A0A382Q4C4</accession>
<dbReference type="EMBL" id="UINC01111784">
    <property type="protein sequence ID" value="SVC80256.1"/>
    <property type="molecule type" value="Genomic_DNA"/>
</dbReference>
<reference evidence="1" key="1">
    <citation type="submission" date="2018-05" db="EMBL/GenBank/DDBJ databases">
        <authorList>
            <person name="Lanie J.A."/>
            <person name="Ng W.-L."/>
            <person name="Kazmierczak K.M."/>
            <person name="Andrzejewski T.M."/>
            <person name="Davidsen T.M."/>
            <person name="Wayne K.J."/>
            <person name="Tettelin H."/>
            <person name="Glass J.I."/>
            <person name="Rusch D."/>
            <person name="Podicherti R."/>
            <person name="Tsui H.-C.T."/>
            <person name="Winkler M.E."/>
        </authorList>
    </citation>
    <scope>NUCLEOTIDE SEQUENCE</scope>
</reference>
<sequence>MRWILIAILLVPQLSYAATIGSVVLQEGVTSVEREGTESDLNLESGIMFMDND</sequence>
<evidence type="ECO:0000313" key="1">
    <source>
        <dbReference type="EMBL" id="SVC80256.1"/>
    </source>
</evidence>